<dbReference type="PANTHER" id="PTHR30349:SF64">
    <property type="entry name" value="PROPHAGE INTEGRASE INTD-RELATED"/>
    <property type="match status" value="1"/>
</dbReference>
<keyword evidence="3" id="KW-0238">DNA-binding</keyword>
<comment type="caution">
    <text evidence="6">The sequence shown here is derived from an EMBL/GenBank/DDBJ whole genome shotgun (WGS) entry which is preliminary data.</text>
</comment>
<dbReference type="Gene3D" id="1.10.150.130">
    <property type="match status" value="1"/>
</dbReference>
<dbReference type="InterPro" id="IPR013762">
    <property type="entry name" value="Integrase-like_cat_sf"/>
</dbReference>
<protein>
    <submittedName>
        <fullName evidence="6">Integrase</fullName>
    </submittedName>
</protein>
<keyword evidence="2" id="KW-0229">DNA integration</keyword>
<evidence type="ECO:0000256" key="2">
    <source>
        <dbReference type="ARBA" id="ARBA00022908"/>
    </source>
</evidence>
<dbReference type="PATRIC" id="fig|1410950.3.peg.1891"/>
<dbReference type="GO" id="GO:0003677">
    <property type="term" value="F:DNA binding"/>
    <property type="evidence" value="ECO:0007669"/>
    <property type="project" value="UniProtKB-KW"/>
</dbReference>
<evidence type="ECO:0000313" key="6">
    <source>
        <dbReference type="EMBL" id="ETK03662.1"/>
    </source>
</evidence>
<evidence type="ECO:0000256" key="4">
    <source>
        <dbReference type="ARBA" id="ARBA00023172"/>
    </source>
</evidence>
<dbReference type="GO" id="GO:0006310">
    <property type="term" value="P:DNA recombination"/>
    <property type="evidence" value="ECO:0007669"/>
    <property type="project" value="UniProtKB-KW"/>
</dbReference>
<dbReference type="Pfam" id="PF00589">
    <property type="entry name" value="Phage_integrase"/>
    <property type="match status" value="1"/>
</dbReference>
<organism evidence="6 7">
    <name type="scientific">Tannerella sp. oral taxon BU063 isolate Cell 5</name>
    <dbReference type="NCBI Taxonomy" id="1410950"/>
    <lineage>
        <taxon>Bacteria</taxon>
        <taxon>Pseudomonadati</taxon>
        <taxon>Bacteroidota</taxon>
        <taxon>Bacteroidia</taxon>
        <taxon>Bacteroidales</taxon>
        <taxon>Tannerellaceae</taxon>
        <taxon>Tannerella</taxon>
    </lineage>
</organism>
<sequence>MKTFKELAHAWLEDKTKYVKPSTVGTYVLQVNKHVLPAFGDHESVSESDVQAFILDKLHSGMNIKSVRDIVVTIKSIVYFREKQLGLPHVGMRLVYPTRAMKQDRVSTLSRQQQKVITDYVIANFTFRNLGLLICLNTGLRIGELCALRWSDIDVKEGVIRVQRTIQRVPSVGKDLRLNGTKLMESDPKTINSVRDIPFGGKLAQQLRKLNQIVCPDYYVLTNEPKPTEPRVYRAYYNALIEQLGLPHLKFHGLRHTFATRCIEVGCDYKTVSALLGHADISTTLNLYVHPDMDQKRRCVEKMNKELR</sequence>
<accession>W2CB50</accession>
<keyword evidence="4" id="KW-0233">DNA recombination</keyword>
<gene>
    <name evidence="6" type="ORF">T229_12445</name>
</gene>
<evidence type="ECO:0000259" key="5">
    <source>
        <dbReference type="PROSITE" id="PS51898"/>
    </source>
</evidence>
<dbReference type="Gene3D" id="1.10.443.10">
    <property type="entry name" value="Intergrase catalytic core"/>
    <property type="match status" value="1"/>
</dbReference>
<dbReference type="PROSITE" id="PS51898">
    <property type="entry name" value="TYR_RECOMBINASE"/>
    <property type="match status" value="1"/>
</dbReference>
<dbReference type="InterPro" id="IPR010998">
    <property type="entry name" value="Integrase_recombinase_N"/>
</dbReference>
<dbReference type="GO" id="GO:0015074">
    <property type="term" value="P:DNA integration"/>
    <property type="evidence" value="ECO:0007669"/>
    <property type="project" value="UniProtKB-KW"/>
</dbReference>
<dbReference type="InterPro" id="IPR050090">
    <property type="entry name" value="Tyrosine_recombinase_XerCD"/>
</dbReference>
<dbReference type="Proteomes" id="UP000018872">
    <property type="component" value="Unassembled WGS sequence"/>
</dbReference>
<reference evidence="6 7" key="1">
    <citation type="submission" date="2013-11" db="EMBL/GenBank/DDBJ databases">
        <title>Single cell genomics of uncultured Tannerella BU063 (oral taxon 286).</title>
        <authorList>
            <person name="Beall C.J."/>
            <person name="Campbell A.G."/>
            <person name="Griffen A.L."/>
            <person name="Podar M."/>
            <person name="Leys E.J."/>
        </authorList>
    </citation>
    <scope>NUCLEOTIDE SEQUENCE [LARGE SCALE GENOMIC DNA]</scope>
    <source>
        <strain evidence="6">Cell 5</strain>
    </source>
</reference>
<evidence type="ECO:0000256" key="3">
    <source>
        <dbReference type="ARBA" id="ARBA00023125"/>
    </source>
</evidence>
<evidence type="ECO:0000313" key="7">
    <source>
        <dbReference type="Proteomes" id="UP000018872"/>
    </source>
</evidence>
<name>W2CB50_9BACT</name>
<dbReference type="AlphaFoldDB" id="W2CB50"/>
<dbReference type="Pfam" id="PF14659">
    <property type="entry name" value="Phage_int_SAM_3"/>
    <property type="match status" value="1"/>
</dbReference>
<dbReference type="EMBL" id="AYYC01000731">
    <property type="protein sequence ID" value="ETK03662.1"/>
    <property type="molecule type" value="Genomic_DNA"/>
</dbReference>
<feature type="domain" description="Tyr recombinase" evidence="5">
    <location>
        <begin position="104"/>
        <end position="301"/>
    </location>
</feature>
<dbReference type="CDD" id="cd01189">
    <property type="entry name" value="INT_ICEBs1_C_like"/>
    <property type="match status" value="1"/>
</dbReference>
<evidence type="ECO:0000256" key="1">
    <source>
        <dbReference type="ARBA" id="ARBA00008857"/>
    </source>
</evidence>
<dbReference type="InterPro" id="IPR002104">
    <property type="entry name" value="Integrase_catalytic"/>
</dbReference>
<dbReference type="SUPFAM" id="SSF56349">
    <property type="entry name" value="DNA breaking-rejoining enzymes"/>
    <property type="match status" value="1"/>
</dbReference>
<dbReference type="PANTHER" id="PTHR30349">
    <property type="entry name" value="PHAGE INTEGRASE-RELATED"/>
    <property type="match status" value="1"/>
</dbReference>
<dbReference type="InterPro" id="IPR011010">
    <property type="entry name" value="DNA_brk_join_enz"/>
</dbReference>
<proteinExistence type="inferred from homology"/>
<dbReference type="InterPro" id="IPR004107">
    <property type="entry name" value="Integrase_SAM-like_N"/>
</dbReference>
<comment type="similarity">
    <text evidence="1">Belongs to the 'phage' integrase family.</text>
</comment>